<dbReference type="OrthoDB" id="9809583at2"/>
<evidence type="ECO:0000313" key="4">
    <source>
        <dbReference type="Proteomes" id="UP000248745"/>
    </source>
</evidence>
<dbReference type="AlphaFoldDB" id="A0A2W2AD77"/>
<dbReference type="PROSITE" id="PS50835">
    <property type="entry name" value="IG_LIKE"/>
    <property type="match status" value="1"/>
</dbReference>
<keyword evidence="4" id="KW-1185">Reference proteome</keyword>
<evidence type="ECO:0000259" key="2">
    <source>
        <dbReference type="PROSITE" id="PS50835"/>
    </source>
</evidence>
<dbReference type="EMBL" id="QKTW01000013">
    <property type="protein sequence ID" value="PZF73405.1"/>
    <property type="molecule type" value="Genomic_DNA"/>
</dbReference>
<dbReference type="InterPro" id="IPR026444">
    <property type="entry name" value="Secre_tail"/>
</dbReference>
<proteinExistence type="predicted"/>
<reference evidence="3 4" key="1">
    <citation type="submission" date="2018-06" db="EMBL/GenBank/DDBJ databases">
        <title>Mucibacter soli gen. nov., sp. nov., a new member of the family Chitinophagaceae producing mucin.</title>
        <authorList>
            <person name="Kim M.-K."/>
            <person name="Park S."/>
            <person name="Kim T.-S."/>
            <person name="Joung Y."/>
            <person name="Han J.-H."/>
            <person name="Kim S.B."/>
        </authorList>
    </citation>
    <scope>NUCLEOTIDE SEQUENCE [LARGE SCALE GENOMIC DNA]</scope>
    <source>
        <strain evidence="3 4">R1-15</strain>
    </source>
</reference>
<sequence>MKITKLFSLLSLFAGLLCSSTSQAQATIAGWDFAGVTSSGNGYGAAGMPATTTAGGVTNTNLHHGNYTVFKSFTNSVGGSAFSYSTDAFGGNPTNSADSTTAINGGYYFLFTVKPGTGNSMSLSNLQLGYHIETFNPTTNMNMLVQYAVGNGAFQSIENVVLSTIGSGAANYSYQHSLSSFANLQNVTDSVTFRIVPYKSGQTNIIAVGYAFWFGNANTAGDDLMVTGTVTAAGPQCSSITPGTLSAANDTICAGTNTTLTLNNSAPAVGVNYQWKSSTNATSGFTNVGNNATNINTGTLSATTYYKCIVSCASGTAIDSTPVKMVFVKPNVIPAVSIASPNSTTTNCPGATITFNATPANEGTSPSYVWKEGLVTYGTTTVPTFSYSNFTAGAHAVTCTMTSNATCVSPTTATSSAVNFTMTQSQLISMGLTSDHPSITNDGTSPVSACPNSAVLFTAQGTGAAGSTYTWKKGTTTIATHTAIFQDTLTISNLTASDVITCTINTTQICPNPPQKTSNSISVNLLPAVTPTVSLTANPAGAICPGTAVTFTGASTNGGTTPLYTWTKGGNVVGNNPTYTDNGLTDGDVIICQLTSSAACVTSTSVNSAPDTIHVNPAVTPAITISSTPGDTVCSGTAVIFTAAATGIGTAPTYTWRRNNLIVGSNSVYTESTPTNGEIVNCFVTTNAACATKPADTSANITLAVNAVVNPTISISANPGTNISANQSVTFNATTGNAGTNATYQWKKNGTNVGNSAASFTTNTLIDNDTVYCVIHSNAPCGPDSVVSNKLIIHVSTGVSQVNATHGVFNLYPNPNSGDFTIIASELAGKTATLQISNLVGQIIYSENASINNGAINKQINLPAKYPSGVYLLRVKTEEGENVIRFLMN</sequence>
<dbReference type="InterPro" id="IPR013783">
    <property type="entry name" value="Ig-like_fold"/>
</dbReference>
<dbReference type="NCBIfam" id="TIGR04183">
    <property type="entry name" value="Por_Secre_tail"/>
    <property type="match status" value="1"/>
</dbReference>
<feature type="chain" id="PRO_5016129631" description="Ig-like domain-containing protein" evidence="1">
    <location>
        <begin position="25"/>
        <end position="889"/>
    </location>
</feature>
<evidence type="ECO:0000256" key="1">
    <source>
        <dbReference type="SAM" id="SignalP"/>
    </source>
</evidence>
<keyword evidence="1" id="KW-0732">Signal</keyword>
<protein>
    <recommendedName>
        <fullName evidence="2">Ig-like domain-containing protein</fullName>
    </recommendedName>
</protein>
<dbReference type="Proteomes" id="UP000248745">
    <property type="component" value="Unassembled WGS sequence"/>
</dbReference>
<evidence type="ECO:0000313" key="3">
    <source>
        <dbReference type="EMBL" id="PZF73405.1"/>
    </source>
</evidence>
<feature type="domain" description="Ig-like" evidence="2">
    <location>
        <begin position="621"/>
        <end position="702"/>
    </location>
</feature>
<dbReference type="RefSeq" id="WP_110998468.1">
    <property type="nucleotide sequence ID" value="NZ_QKTW01000013.1"/>
</dbReference>
<organism evidence="3 4">
    <name type="scientific">Taibaiella soli</name>
    <dbReference type="NCBI Taxonomy" id="1649169"/>
    <lineage>
        <taxon>Bacteria</taxon>
        <taxon>Pseudomonadati</taxon>
        <taxon>Bacteroidota</taxon>
        <taxon>Chitinophagia</taxon>
        <taxon>Chitinophagales</taxon>
        <taxon>Chitinophagaceae</taxon>
        <taxon>Taibaiella</taxon>
    </lineage>
</organism>
<gene>
    <name evidence="3" type="ORF">DN068_08415</name>
</gene>
<dbReference type="InterPro" id="IPR007110">
    <property type="entry name" value="Ig-like_dom"/>
</dbReference>
<name>A0A2W2AD77_9BACT</name>
<comment type="caution">
    <text evidence="3">The sequence shown here is derived from an EMBL/GenBank/DDBJ whole genome shotgun (WGS) entry which is preliminary data.</text>
</comment>
<feature type="signal peptide" evidence="1">
    <location>
        <begin position="1"/>
        <end position="24"/>
    </location>
</feature>
<dbReference type="Pfam" id="PF18962">
    <property type="entry name" value="Por_Secre_tail"/>
    <property type="match status" value="1"/>
</dbReference>
<accession>A0A2W2AD77</accession>
<dbReference type="Gene3D" id="2.60.40.10">
    <property type="entry name" value="Immunoglobulins"/>
    <property type="match status" value="2"/>
</dbReference>